<dbReference type="OrthoDB" id="2083592at2"/>
<evidence type="ECO:0000313" key="1">
    <source>
        <dbReference type="EMBL" id="QDT32394.1"/>
    </source>
</evidence>
<dbReference type="KEGG" id="tpol:Mal48_16400"/>
<reference evidence="1 2" key="1">
    <citation type="submission" date="2019-02" db="EMBL/GenBank/DDBJ databases">
        <title>Deep-cultivation of Planctomycetes and their phenomic and genomic characterization uncovers novel biology.</title>
        <authorList>
            <person name="Wiegand S."/>
            <person name="Jogler M."/>
            <person name="Boedeker C."/>
            <person name="Pinto D."/>
            <person name="Vollmers J."/>
            <person name="Rivas-Marin E."/>
            <person name="Kohn T."/>
            <person name="Peeters S.H."/>
            <person name="Heuer A."/>
            <person name="Rast P."/>
            <person name="Oberbeckmann S."/>
            <person name="Bunk B."/>
            <person name="Jeske O."/>
            <person name="Meyerdierks A."/>
            <person name="Storesund J.E."/>
            <person name="Kallscheuer N."/>
            <person name="Luecker S."/>
            <person name="Lage O.M."/>
            <person name="Pohl T."/>
            <person name="Merkel B.J."/>
            <person name="Hornburger P."/>
            <person name="Mueller R.-W."/>
            <person name="Bruemmer F."/>
            <person name="Labrenz M."/>
            <person name="Spormann A.M."/>
            <person name="Op den Camp H."/>
            <person name="Overmann J."/>
            <person name="Amann R."/>
            <person name="Jetten M.S.M."/>
            <person name="Mascher T."/>
            <person name="Medema M.H."/>
            <person name="Devos D.P."/>
            <person name="Kaster A.-K."/>
            <person name="Ovreas L."/>
            <person name="Rohde M."/>
            <person name="Galperin M.Y."/>
            <person name="Jogler C."/>
        </authorList>
    </citation>
    <scope>NUCLEOTIDE SEQUENCE [LARGE SCALE GENOMIC DNA]</scope>
    <source>
        <strain evidence="1 2">Mal48</strain>
    </source>
</reference>
<dbReference type="SUPFAM" id="SSF143597">
    <property type="entry name" value="YojJ-like"/>
    <property type="match status" value="1"/>
</dbReference>
<dbReference type="Proteomes" id="UP000315724">
    <property type="component" value="Chromosome"/>
</dbReference>
<gene>
    <name evidence="1" type="ORF">Mal48_16400</name>
</gene>
<proteinExistence type="predicted"/>
<dbReference type="RefSeq" id="WP_145197613.1">
    <property type="nucleotide sequence ID" value="NZ_CP036267.1"/>
</dbReference>
<dbReference type="InterPro" id="IPR036888">
    <property type="entry name" value="DNA_integrity_DisA_N_sf"/>
</dbReference>
<evidence type="ECO:0000313" key="2">
    <source>
        <dbReference type="Proteomes" id="UP000315724"/>
    </source>
</evidence>
<protein>
    <submittedName>
        <fullName evidence="1">Uncharacterized protein</fullName>
    </submittedName>
</protein>
<name>A0A517QL95_9PLAN</name>
<dbReference type="AlphaFoldDB" id="A0A517QL95"/>
<keyword evidence="2" id="KW-1185">Reference proteome</keyword>
<dbReference type="Gene3D" id="3.40.1700.10">
    <property type="entry name" value="DNA integrity scanning protein, DisA, N-terminal domain"/>
    <property type="match status" value="1"/>
</dbReference>
<sequence length="397" mass="44534">MKAVELFKRIVEMVPQWYEADAGAVRHELKIGDDFFTFYSHIELTPALNQFWNTVKIRINDFADFVENQPPSIGDCIQESLVKVWLEIENNSIDWDKVLAYAHFLKNRTCENLPVSVNLVILPDQNGDGDINDPALNKLLDQLAVSRTTYISCDGQLRPISFENIKCSEVFEPQDYTFHPEFLHPFNCLLKRLQSDQNKSAYTLHVTKTRDLIIMNIDGLLASNRKGEWKIYDVRTFKNSISGAMGDYRVGCNLFGVLFDLSFRRHGGLLIFDKRGSVSNHIVSGNDLGDNHILNPWKGKFNLACSNTEIHRSRVILAELASIDGAIVFDEGRITHVGALIEPHPNVPSQVGARTTAALSALKWGGVPAKISSDGDVSIHFISHGDGTQSEATMRFS</sequence>
<accession>A0A517QL95</accession>
<organism evidence="1 2">
    <name type="scientific">Thalassoglobus polymorphus</name>
    <dbReference type="NCBI Taxonomy" id="2527994"/>
    <lineage>
        <taxon>Bacteria</taxon>
        <taxon>Pseudomonadati</taxon>
        <taxon>Planctomycetota</taxon>
        <taxon>Planctomycetia</taxon>
        <taxon>Planctomycetales</taxon>
        <taxon>Planctomycetaceae</taxon>
        <taxon>Thalassoglobus</taxon>
    </lineage>
</organism>
<dbReference type="EMBL" id="CP036267">
    <property type="protein sequence ID" value="QDT32394.1"/>
    <property type="molecule type" value="Genomic_DNA"/>
</dbReference>